<comment type="cofactor">
    <cofactor evidence="1">
        <name>Zn(2+)</name>
        <dbReference type="ChEBI" id="CHEBI:29105"/>
    </cofactor>
</comment>
<keyword evidence="9" id="KW-0862">Zinc</keyword>
<dbReference type="GO" id="GO:0046872">
    <property type="term" value="F:metal ion binding"/>
    <property type="evidence" value="ECO:0007669"/>
    <property type="project" value="UniProtKB-KW"/>
</dbReference>
<comment type="caution">
    <text evidence="17">The sequence shown here is derived from an EMBL/GenBank/DDBJ whole genome shotgun (WGS) entry which is preliminary data.</text>
</comment>
<protein>
    <recommendedName>
        <fullName evidence="14">FXNA-like protease</fullName>
    </recommendedName>
</protein>
<feature type="domain" description="Peptidase M28" evidence="16">
    <location>
        <begin position="164"/>
        <end position="304"/>
    </location>
</feature>
<evidence type="ECO:0000259" key="16">
    <source>
        <dbReference type="Pfam" id="PF04389"/>
    </source>
</evidence>
<dbReference type="Gene3D" id="3.40.630.10">
    <property type="entry name" value="Zn peptidases"/>
    <property type="match status" value="1"/>
</dbReference>
<dbReference type="GO" id="GO:0005789">
    <property type="term" value="C:endoplasmic reticulum membrane"/>
    <property type="evidence" value="ECO:0007669"/>
    <property type="project" value="UniProtKB-SubCell"/>
</dbReference>
<evidence type="ECO:0000256" key="2">
    <source>
        <dbReference type="ARBA" id="ARBA00004477"/>
    </source>
</evidence>
<keyword evidence="8" id="KW-0256">Endoplasmic reticulum</keyword>
<evidence type="ECO:0000256" key="8">
    <source>
        <dbReference type="ARBA" id="ARBA00022824"/>
    </source>
</evidence>
<organism evidence="17 18">
    <name type="scientific">Danaus chrysippus</name>
    <name type="common">African queen</name>
    <dbReference type="NCBI Taxonomy" id="151541"/>
    <lineage>
        <taxon>Eukaryota</taxon>
        <taxon>Metazoa</taxon>
        <taxon>Ecdysozoa</taxon>
        <taxon>Arthropoda</taxon>
        <taxon>Hexapoda</taxon>
        <taxon>Insecta</taxon>
        <taxon>Pterygota</taxon>
        <taxon>Neoptera</taxon>
        <taxon>Endopterygota</taxon>
        <taxon>Lepidoptera</taxon>
        <taxon>Glossata</taxon>
        <taxon>Ditrysia</taxon>
        <taxon>Papilionoidea</taxon>
        <taxon>Nymphalidae</taxon>
        <taxon>Danainae</taxon>
        <taxon>Danaini</taxon>
        <taxon>Danaina</taxon>
        <taxon>Danaus</taxon>
        <taxon>Anosia</taxon>
    </lineage>
</organism>
<evidence type="ECO:0000256" key="14">
    <source>
        <dbReference type="ARBA" id="ARBA00078796"/>
    </source>
</evidence>
<name>A0A8J2VZI0_9NEOP</name>
<keyword evidence="13" id="KW-0325">Glycoprotein</keyword>
<sequence>MNKDPERREEELLLKENVVERGVVPVWVVCVCACLTAGTLLAAGAVDRRLPEPLPTDAPAQLFSAERAYEHLINLTSIGPRVAGSYENEVLAVRQLVSAARSVAAAASQHNLVDYDVFTASGAFSLTFLDGMTNIYRDVQSVVIRIRGAGEASGPGRGTRPGPPAALLINCHFDTVPDSPGASDDGAGCAVALETARALAASRRPLRHRVLVLLNGAEENILQASHAFVSGHAWARGARAFINIEACGAGGREVLFQAGPHDPWIVEVYAGAVPHPFASSLAQELFESGLIPADTDFRIFRDYGNMSGERRHASPLPAPRSPSVDIQPNGHYSIIIYSLV</sequence>
<keyword evidence="12 15" id="KW-0472">Membrane</keyword>
<evidence type="ECO:0000256" key="1">
    <source>
        <dbReference type="ARBA" id="ARBA00001947"/>
    </source>
</evidence>
<evidence type="ECO:0000256" key="10">
    <source>
        <dbReference type="ARBA" id="ARBA00022989"/>
    </source>
</evidence>
<evidence type="ECO:0000256" key="13">
    <source>
        <dbReference type="ARBA" id="ARBA00023180"/>
    </source>
</evidence>
<keyword evidence="18" id="KW-1185">Reference proteome</keyword>
<keyword evidence="5 15" id="KW-0812">Transmembrane</keyword>
<dbReference type="Pfam" id="PF04389">
    <property type="entry name" value="Peptidase_M28"/>
    <property type="match status" value="1"/>
</dbReference>
<comment type="subcellular location">
    <subcellularLocation>
        <location evidence="2">Endoplasmic reticulum membrane</location>
        <topology evidence="2">Multi-pass membrane protein</topology>
    </subcellularLocation>
</comment>
<dbReference type="PANTHER" id="PTHR12147:SF22">
    <property type="entry name" value="ENDOPLASMIC RETICULUM METALLOPEPTIDASE 1"/>
    <property type="match status" value="1"/>
</dbReference>
<evidence type="ECO:0000313" key="17">
    <source>
        <dbReference type="EMBL" id="CAG9564383.1"/>
    </source>
</evidence>
<keyword evidence="11" id="KW-0482">Metalloprotease</keyword>
<keyword evidence="6" id="KW-0479">Metal-binding</keyword>
<evidence type="ECO:0000256" key="9">
    <source>
        <dbReference type="ARBA" id="ARBA00022833"/>
    </source>
</evidence>
<proteinExistence type="inferred from homology"/>
<evidence type="ECO:0000256" key="7">
    <source>
        <dbReference type="ARBA" id="ARBA00022801"/>
    </source>
</evidence>
<dbReference type="InterPro" id="IPR007484">
    <property type="entry name" value="Peptidase_M28"/>
</dbReference>
<accession>A0A8J2VZI0</accession>
<dbReference type="OrthoDB" id="76293at2759"/>
<dbReference type="SUPFAM" id="SSF53187">
    <property type="entry name" value="Zn-dependent exopeptidases"/>
    <property type="match status" value="1"/>
</dbReference>
<dbReference type="PANTHER" id="PTHR12147">
    <property type="entry name" value="METALLOPEPTIDASE M28 FAMILY MEMBER"/>
    <property type="match status" value="1"/>
</dbReference>
<gene>
    <name evidence="17" type="ORF">DCHRY22_LOCUS5386</name>
</gene>
<dbReference type="AlphaFoldDB" id="A0A8J2VZI0"/>
<dbReference type="GO" id="GO:0008235">
    <property type="term" value="F:metalloexopeptidase activity"/>
    <property type="evidence" value="ECO:0007669"/>
    <property type="project" value="InterPro"/>
</dbReference>
<dbReference type="InterPro" id="IPR045175">
    <property type="entry name" value="M28_fam"/>
</dbReference>
<dbReference type="GO" id="GO:0006508">
    <property type="term" value="P:proteolysis"/>
    <property type="evidence" value="ECO:0007669"/>
    <property type="project" value="UniProtKB-KW"/>
</dbReference>
<evidence type="ECO:0000256" key="12">
    <source>
        <dbReference type="ARBA" id="ARBA00023136"/>
    </source>
</evidence>
<evidence type="ECO:0000256" key="11">
    <source>
        <dbReference type="ARBA" id="ARBA00023049"/>
    </source>
</evidence>
<evidence type="ECO:0000256" key="4">
    <source>
        <dbReference type="ARBA" id="ARBA00022670"/>
    </source>
</evidence>
<keyword evidence="10 15" id="KW-1133">Transmembrane helix</keyword>
<evidence type="ECO:0000256" key="3">
    <source>
        <dbReference type="ARBA" id="ARBA00010918"/>
    </source>
</evidence>
<dbReference type="FunFam" id="3.40.630.10:FF:000008">
    <property type="entry name" value="Endoplasmic reticulum metallopeptidase 1"/>
    <property type="match status" value="1"/>
</dbReference>
<reference evidence="17" key="1">
    <citation type="submission" date="2021-09" db="EMBL/GenBank/DDBJ databases">
        <authorList>
            <person name="Martin H S."/>
        </authorList>
    </citation>
    <scope>NUCLEOTIDE SEQUENCE</scope>
</reference>
<comment type="similarity">
    <text evidence="3">Belongs to the peptidase M28 family.</text>
</comment>
<feature type="transmembrane region" description="Helical" evidence="15">
    <location>
        <begin position="24"/>
        <end position="46"/>
    </location>
</feature>
<dbReference type="EMBL" id="CAKASE010000050">
    <property type="protein sequence ID" value="CAG9564383.1"/>
    <property type="molecule type" value="Genomic_DNA"/>
</dbReference>
<evidence type="ECO:0000313" key="18">
    <source>
        <dbReference type="Proteomes" id="UP000789524"/>
    </source>
</evidence>
<evidence type="ECO:0000256" key="5">
    <source>
        <dbReference type="ARBA" id="ARBA00022692"/>
    </source>
</evidence>
<keyword evidence="4" id="KW-0645">Protease</keyword>
<dbReference type="Proteomes" id="UP000789524">
    <property type="component" value="Unassembled WGS sequence"/>
</dbReference>
<evidence type="ECO:0000256" key="15">
    <source>
        <dbReference type="SAM" id="Phobius"/>
    </source>
</evidence>
<keyword evidence="7" id="KW-0378">Hydrolase</keyword>
<evidence type="ECO:0000256" key="6">
    <source>
        <dbReference type="ARBA" id="ARBA00022723"/>
    </source>
</evidence>